<evidence type="ECO:0000313" key="2">
    <source>
        <dbReference type="EMBL" id="PMD18133.1"/>
    </source>
</evidence>
<keyword evidence="1" id="KW-0732">Signal</keyword>
<accession>A0A2J6PVS4</accession>
<dbReference type="STRING" id="1745343.A0A2J6PVS4"/>
<feature type="chain" id="PRO_5014375101" evidence="1">
    <location>
        <begin position="20"/>
        <end position="335"/>
    </location>
</feature>
<protein>
    <submittedName>
        <fullName evidence="2">Uncharacterized protein</fullName>
    </submittedName>
</protein>
<gene>
    <name evidence="2" type="ORF">NA56DRAFT_727761</name>
</gene>
<dbReference type="EMBL" id="KZ613496">
    <property type="protein sequence ID" value="PMD18133.1"/>
    <property type="molecule type" value="Genomic_DNA"/>
</dbReference>
<keyword evidence="3" id="KW-1185">Reference proteome</keyword>
<proteinExistence type="predicted"/>
<dbReference type="Proteomes" id="UP000235672">
    <property type="component" value="Unassembled WGS sequence"/>
</dbReference>
<sequence length="335" mass="34828">MSLKYVIQILFTLLPLISAGPIAGRGTDEAVVLANCASSWGEWSSEMAYYSSGGKSPSGTPAATAVARSGSFQTWEGAPVSAKFGDGNVFTANIPRPVGSGMYAGTGQNSQSSFYCYQDAGSVKYPLSNGATCTSVYVCDHSPPGISVAISSNENYIELVGLGNVNPQDLFNEVWSRRGATSCDTTAVDLGQGCSITFTCDGGIPWTTTNGMSSTLHDIVGSQSAIANHWTTTSTVCTAWVGESTGPVCIQETQETIYHTSIAQTIQITVTDLSNNDVQGQLTYDLACSPPQADCTLLNDLIQGLNGAASVIAPELAPVFGVAQAAFTAEENGSC</sequence>
<organism evidence="2 3">
    <name type="scientific">Hyaloscypha hepaticicola</name>
    <dbReference type="NCBI Taxonomy" id="2082293"/>
    <lineage>
        <taxon>Eukaryota</taxon>
        <taxon>Fungi</taxon>
        <taxon>Dikarya</taxon>
        <taxon>Ascomycota</taxon>
        <taxon>Pezizomycotina</taxon>
        <taxon>Leotiomycetes</taxon>
        <taxon>Helotiales</taxon>
        <taxon>Hyaloscyphaceae</taxon>
        <taxon>Hyaloscypha</taxon>
    </lineage>
</organism>
<reference evidence="2 3" key="1">
    <citation type="submission" date="2016-05" db="EMBL/GenBank/DDBJ databases">
        <title>A degradative enzymes factory behind the ericoid mycorrhizal symbiosis.</title>
        <authorList>
            <consortium name="DOE Joint Genome Institute"/>
            <person name="Martino E."/>
            <person name="Morin E."/>
            <person name="Grelet G."/>
            <person name="Kuo A."/>
            <person name="Kohler A."/>
            <person name="Daghino S."/>
            <person name="Barry K."/>
            <person name="Choi C."/>
            <person name="Cichocki N."/>
            <person name="Clum A."/>
            <person name="Copeland A."/>
            <person name="Hainaut M."/>
            <person name="Haridas S."/>
            <person name="Labutti K."/>
            <person name="Lindquist E."/>
            <person name="Lipzen A."/>
            <person name="Khouja H.-R."/>
            <person name="Murat C."/>
            <person name="Ohm R."/>
            <person name="Olson A."/>
            <person name="Spatafora J."/>
            <person name="Veneault-Fourrey C."/>
            <person name="Henrissat B."/>
            <person name="Grigoriev I."/>
            <person name="Martin F."/>
            <person name="Perotto S."/>
        </authorList>
    </citation>
    <scope>NUCLEOTIDE SEQUENCE [LARGE SCALE GENOMIC DNA]</scope>
    <source>
        <strain evidence="2 3">UAMH 7357</strain>
    </source>
</reference>
<evidence type="ECO:0000313" key="3">
    <source>
        <dbReference type="Proteomes" id="UP000235672"/>
    </source>
</evidence>
<dbReference type="AlphaFoldDB" id="A0A2J6PVS4"/>
<dbReference type="OrthoDB" id="291007at2759"/>
<feature type="signal peptide" evidence="1">
    <location>
        <begin position="1"/>
        <end position="19"/>
    </location>
</feature>
<name>A0A2J6PVS4_9HELO</name>
<evidence type="ECO:0000256" key="1">
    <source>
        <dbReference type="SAM" id="SignalP"/>
    </source>
</evidence>